<dbReference type="GO" id="GO:0003677">
    <property type="term" value="F:DNA binding"/>
    <property type="evidence" value="ECO:0007669"/>
    <property type="project" value="UniProtKB-UniRule"/>
</dbReference>
<dbReference type="InterPro" id="IPR038488">
    <property type="entry name" value="Integrase_DNA-bd_sf"/>
</dbReference>
<evidence type="ECO:0000313" key="8">
    <source>
        <dbReference type="EMBL" id="GEO18205.1"/>
    </source>
</evidence>
<comment type="caution">
    <text evidence="8">The sequence shown here is derived from an EMBL/GenBank/DDBJ whole genome shotgun (WGS) entry which is preliminary data.</text>
</comment>
<dbReference type="GO" id="GO:0006310">
    <property type="term" value="P:DNA recombination"/>
    <property type="evidence" value="ECO:0007669"/>
    <property type="project" value="UniProtKB-KW"/>
</dbReference>
<evidence type="ECO:0000256" key="1">
    <source>
        <dbReference type="ARBA" id="ARBA00008857"/>
    </source>
</evidence>
<dbReference type="PANTHER" id="PTHR30629:SF2">
    <property type="entry name" value="PROPHAGE INTEGRASE INTS-RELATED"/>
    <property type="match status" value="1"/>
</dbReference>
<evidence type="ECO:0000256" key="4">
    <source>
        <dbReference type="ARBA" id="ARBA00023172"/>
    </source>
</evidence>
<sequence>MAIVNLTNAFLRSIKPPLEGRAEYWDELTPGLCLRVTTSGKATWSFRYRPKGGAGFQRITLGSLIDLPLAEARDRARRHRTTIADGGDPQRHRKANREAAKNILTFDALAERYLQEYAKPRKASWKNDVGYLKRPRAKLGNKPAAAVTRRDVIDLLDGIKVDAPVSANRTQTVLVTMFNWAVEGELLEASPISGLKKRAQEQAKDRTLSDDEIRVLWHTLTTTTDVSHDVAQALRFLLLVGQRPGEVAGAAQAELIALDRPKEARWEIPAARMKGRKAHVVPLGSQAVAILQDVLKQRKIDGDGISVFASKFASRSTLARHSLSQGLKRVIDRLQAEDNDRAHAQSLKDHPPTPHDLRRTVGTGMARLGIPREDRKAVLAHVEGDVHGIHYDRYERLREKRIALGAWERHLSSVIDMREDDRGVVPIRRRSV</sequence>
<evidence type="ECO:0000259" key="6">
    <source>
        <dbReference type="PROSITE" id="PS51898"/>
    </source>
</evidence>
<dbReference type="InterPro" id="IPR044068">
    <property type="entry name" value="CB"/>
</dbReference>
<reference evidence="8 9" key="1">
    <citation type="submission" date="2019-07" db="EMBL/GenBank/DDBJ databases">
        <title>Whole genome shotgun sequence of Microvirga aerophila NBRC 106136.</title>
        <authorList>
            <person name="Hosoyama A."/>
            <person name="Uohara A."/>
            <person name="Ohji S."/>
            <person name="Ichikawa N."/>
        </authorList>
    </citation>
    <scope>NUCLEOTIDE SEQUENCE [LARGE SCALE GENOMIC DNA]</scope>
    <source>
        <strain evidence="8 9">NBRC 106136</strain>
    </source>
</reference>
<dbReference type="InterPro" id="IPR050808">
    <property type="entry name" value="Phage_Integrase"/>
</dbReference>
<organism evidence="8 9">
    <name type="scientific">Microvirga aerophila</name>
    <dbReference type="NCBI Taxonomy" id="670291"/>
    <lineage>
        <taxon>Bacteria</taxon>
        <taxon>Pseudomonadati</taxon>
        <taxon>Pseudomonadota</taxon>
        <taxon>Alphaproteobacteria</taxon>
        <taxon>Hyphomicrobiales</taxon>
        <taxon>Methylobacteriaceae</taxon>
        <taxon>Microvirga</taxon>
    </lineage>
</organism>
<keyword evidence="9" id="KW-1185">Reference proteome</keyword>
<dbReference type="Gene3D" id="1.10.150.130">
    <property type="match status" value="1"/>
</dbReference>
<keyword evidence="3 5" id="KW-0238">DNA-binding</keyword>
<dbReference type="InterPro" id="IPR010998">
    <property type="entry name" value="Integrase_recombinase_N"/>
</dbReference>
<dbReference type="EMBL" id="BJYU01000165">
    <property type="protein sequence ID" value="GEO18205.1"/>
    <property type="molecule type" value="Genomic_DNA"/>
</dbReference>
<dbReference type="SUPFAM" id="SSF56349">
    <property type="entry name" value="DNA breaking-rejoining enzymes"/>
    <property type="match status" value="1"/>
</dbReference>
<dbReference type="InterPro" id="IPR025166">
    <property type="entry name" value="Integrase_DNA_bind_dom"/>
</dbReference>
<dbReference type="CDD" id="cd00801">
    <property type="entry name" value="INT_P4_C"/>
    <property type="match status" value="1"/>
</dbReference>
<dbReference type="PANTHER" id="PTHR30629">
    <property type="entry name" value="PROPHAGE INTEGRASE"/>
    <property type="match status" value="1"/>
</dbReference>
<dbReference type="InterPro" id="IPR002104">
    <property type="entry name" value="Integrase_catalytic"/>
</dbReference>
<feature type="domain" description="Tyr recombinase" evidence="6">
    <location>
        <begin position="203"/>
        <end position="404"/>
    </location>
</feature>
<evidence type="ECO:0000256" key="5">
    <source>
        <dbReference type="PROSITE-ProRule" id="PRU01248"/>
    </source>
</evidence>
<feature type="domain" description="Core-binding (CB)" evidence="7">
    <location>
        <begin position="104"/>
        <end position="182"/>
    </location>
</feature>
<evidence type="ECO:0000256" key="3">
    <source>
        <dbReference type="ARBA" id="ARBA00023125"/>
    </source>
</evidence>
<dbReference type="AlphaFoldDB" id="A0A512C1V8"/>
<accession>A0A512C1V8</accession>
<keyword evidence="4" id="KW-0233">DNA recombination</keyword>
<keyword evidence="2" id="KW-0229">DNA integration</keyword>
<evidence type="ECO:0000259" key="7">
    <source>
        <dbReference type="PROSITE" id="PS51900"/>
    </source>
</evidence>
<protein>
    <submittedName>
        <fullName evidence="8">Integrase</fullName>
    </submittedName>
</protein>
<dbReference type="Gene3D" id="1.10.443.10">
    <property type="entry name" value="Intergrase catalytic core"/>
    <property type="match status" value="1"/>
</dbReference>
<name>A0A512C1V8_9HYPH</name>
<gene>
    <name evidence="8" type="ORF">MAE02_59010</name>
</gene>
<proteinExistence type="inferred from homology"/>
<dbReference type="Proteomes" id="UP000321085">
    <property type="component" value="Unassembled WGS sequence"/>
</dbReference>
<dbReference type="PROSITE" id="PS51898">
    <property type="entry name" value="TYR_RECOMBINASE"/>
    <property type="match status" value="1"/>
</dbReference>
<dbReference type="RefSeq" id="WP_147022900.1">
    <property type="nucleotide sequence ID" value="NZ_BJYU01000165.1"/>
</dbReference>
<evidence type="ECO:0000256" key="2">
    <source>
        <dbReference type="ARBA" id="ARBA00022908"/>
    </source>
</evidence>
<dbReference type="Pfam" id="PF00589">
    <property type="entry name" value="Phage_integrase"/>
    <property type="match status" value="1"/>
</dbReference>
<evidence type="ECO:0000313" key="9">
    <source>
        <dbReference type="Proteomes" id="UP000321085"/>
    </source>
</evidence>
<comment type="similarity">
    <text evidence="1">Belongs to the 'phage' integrase family.</text>
</comment>
<dbReference type="InterPro" id="IPR011010">
    <property type="entry name" value="DNA_brk_join_enz"/>
</dbReference>
<dbReference type="Gene3D" id="3.30.160.390">
    <property type="entry name" value="Integrase, DNA-binding domain"/>
    <property type="match status" value="1"/>
</dbReference>
<dbReference type="PROSITE" id="PS51900">
    <property type="entry name" value="CB"/>
    <property type="match status" value="1"/>
</dbReference>
<dbReference type="GO" id="GO:0015074">
    <property type="term" value="P:DNA integration"/>
    <property type="evidence" value="ECO:0007669"/>
    <property type="project" value="UniProtKB-KW"/>
</dbReference>
<dbReference type="InterPro" id="IPR013762">
    <property type="entry name" value="Integrase-like_cat_sf"/>
</dbReference>
<dbReference type="Pfam" id="PF13356">
    <property type="entry name" value="Arm-DNA-bind_3"/>
    <property type="match status" value="1"/>
</dbReference>